<dbReference type="OrthoDB" id="91731at2759"/>
<dbReference type="GO" id="GO:0006508">
    <property type="term" value="P:proteolysis"/>
    <property type="evidence" value="ECO:0007669"/>
    <property type="project" value="UniProtKB-KW"/>
</dbReference>
<dbReference type="SUPFAM" id="SSF54001">
    <property type="entry name" value="Cysteine proteinases"/>
    <property type="match status" value="1"/>
</dbReference>
<dbReference type="InterPro" id="IPR003653">
    <property type="entry name" value="Peptidase_C48_C"/>
</dbReference>
<dbReference type="Gene3D" id="3.30.310.130">
    <property type="entry name" value="Ubiquitin-related"/>
    <property type="match status" value="1"/>
</dbReference>
<dbReference type="InterPro" id="IPR038765">
    <property type="entry name" value="Papain-like_cys_pep_sf"/>
</dbReference>
<evidence type="ECO:0000256" key="1">
    <source>
        <dbReference type="ARBA" id="ARBA00005234"/>
    </source>
</evidence>
<organism evidence="5 6">
    <name type="scientific">Phytophthora megakarya</name>
    <dbReference type="NCBI Taxonomy" id="4795"/>
    <lineage>
        <taxon>Eukaryota</taxon>
        <taxon>Sar</taxon>
        <taxon>Stramenopiles</taxon>
        <taxon>Oomycota</taxon>
        <taxon>Peronosporomycetes</taxon>
        <taxon>Peronosporales</taxon>
        <taxon>Peronosporaceae</taxon>
        <taxon>Phytophthora</taxon>
    </lineage>
</organism>
<keyword evidence="3" id="KW-0378">Hydrolase</keyword>
<name>A0A225VUV1_9STRA</name>
<dbReference type="AlphaFoldDB" id="A0A225VUV1"/>
<dbReference type="Proteomes" id="UP000198211">
    <property type="component" value="Unassembled WGS sequence"/>
</dbReference>
<feature type="domain" description="Ubiquitin-like protease family profile" evidence="4">
    <location>
        <begin position="50"/>
        <end position="97"/>
    </location>
</feature>
<accession>A0A225VUV1</accession>
<proteinExistence type="inferred from homology"/>
<comment type="caution">
    <text evidence="5">The sequence shown here is derived from an EMBL/GenBank/DDBJ whole genome shotgun (WGS) entry which is preliminary data.</text>
</comment>
<evidence type="ECO:0000259" key="4">
    <source>
        <dbReference type="Pfam" id="PF02902"/>
    </source>
</evidence>
<dbReference type="GO" id="GO:0008234">
    <property type="term" value="F:cysteine-type peptidase activity"/>
    <property type="evidence" value="ECO:0007669"/>
    <property type="project" value="InterPro"/>
</dbReference>
<sequence>MPPKLADGTFISAFCYRIHQSYPSVFLVEIATAHPHTRRSKRNSMDVYIKRKAKKTFNSRATLFIPVNFGNIQWCGIIVDATTRKICLYDSMNCVGYKHALKELSQDFVKELEADFHIDESCTRICRLPEVHVVCAPIDLTSDHRECVFSPPIMYAVLHAVWAPLR</sequence>
<dbReference type="STRING" id="4795.A0A225VUV1"/>
<protein>
    <submittedName>
        <fullName evidence="5">Cysteine protease</fullName>
    </submittedName>
</protein>
<evidence type="ECO:0000313" key="5">
    <source>
        <dbReference type="EMBL" id="OWZ08924.1"/>
    </source>
</evidence>
<evidence type="ECO:0000313" key="6">
    <source>
        <dbReference type="Proteomes" id="UP000198211"/>
    </source>
</evidence>
<evidence type="ECO:0000256" key="2">
    <source>
        <dbReference type="ARBA" id="ARBA00022670"/>
    </source>
</evidence>
<dbReference type="Pfam" id="PF02902">
    <property type="entry name" value="Peptidase_C48"/>
    <property type="match status" value="1"/>
</dbReference>
<reference evidence="6" key="1">
    <citation type="submission" date="2017-03" db="EMBL/GenBank/DDBJ databases">
        <title>Phytopthora megakarya and P. palmivora, two closely related causual agents of cacao black pod achieved similar genome size and gene model numbers by different mechanisms.</title>
        <authorList>
            <person name="Ali S."/>
            <person name="Shao J."/>
            <person name="Larry D.J."/>
            <person name="Kronmiller B."/>
            <person name="Shen D."/>
            <person name="Strem M.D."/>
            <person name="Melnick R.L."/>
            <person name="Guiltinan M.J."/>
            <person name="Tyler B.M."/>
            <person name="Meinhardt L.W."/>
            <person name="Bailey B.A."/>
        </authorList>
    </citation>
    <scope>NUCLEOTIDE SEQUENCE [LARGE SCALE GENOMIC DNA]</scope>
    <source>
        <strain evidence="6">zdho120</strain>
    </source>
</reference>
<keyword evidence="2 5" id="KW-0645">Protease</keyword>
<dbReference type="EMBL" id="NBNE01002975">
    <property type="protein sequence ID" value="OWZ08924.1"/>
    <property type="molecule type" value="Genomic_DNA"/>
</dbReference>
<gene>
    <name evidence="5" type="ORF">PHMEG_00018459</name>
</gene>
<keyword evidence="6" id="KW-1185">Reference proteome</keyword>
<evidence type="ECO:0000256" key="3">
    <source>
        <dbReference type="ARBA" id="ARBA00022801"/>
    </source>
</evidence>
<comment type="similarity">
    <text evidence="1">Belongs to the peptidase C48 family.</text>
</comment>